<name>A0A939KE62_9BURK</name>
<dbReference type="EMBL" id="JAFNME010000025">
    <property type="protein sequence ID" value="MBO1250366.1"/>
    <property type="molecule type" value="Genomic_DNA"/>
</dbReference>
<dbReference type="InterPro" id="IPR001279">
    <property type="entry name" value="Metallo-B-lactamas"/>
</dbReference>
<feature type="domain" description="Metallo-beta-lactamase" evidence="2">
    <location>
        <begin position="23"/>
        <end position="207"/>
    </location>
</feature>
<organism evidence="3 4">
    <name type="scientific">Comamonas denitrificans</name>
    <dbReference type="NCBI Taxonomy" id="117506"/>
    <lineage>
        <taxon>Bacteria</taxon>
        <taxon>Pseudomonadati</taxon>
        <taxon>Pseudomonadota</taxon>
        <taxon>Betaproteobacteria</taxon>
        <taxon>Burkholderiales</taxon>
        <taxon>Comamonadaceae</taxon>
        <taxon>Comamonas</taxon>
    </lineage>
</organism>
<evidence type="ECO:0000313" key="3">
    <source>
        <dbReference type="EMBL" id="MBO1250366.1"/>
    </source>
</evidence>
<dbReference type="RefSeq" id="WP_207575765.1">
    <property type="nucleotide sequence ID" value="NZ_JAFNME010000025.1"/>
</dbReference>
<dbReference type="SMART" id="SM00849">
    <property type="entry name" value="Lactamase_B"/>
    <property type="match status" value="1"/>
</dbReference>
<comment type="similarity">
    <text evidence="1">Belongs to the metallo-beta-lactamase superfamily. Class-B beta-lactamase family.</text>
</comment>
<dbReference type="InterPro" id="IPR036866">
    <property type="entry name" value="RibonucZ/Hydroxyglut_hydro"/>
</dbReference>
<sequence length="310" mass="34322">MSDFSTVGPLWPEMRFVQRSWLSANNIVFNQGRTAVVDTGYCTEAAATVQGVRQALQGQTLAHIVNTHLHSDHCGGNAALQAAWPQVQTWVAPGQLALVQEWDPVGLSYTPTGQRCPQFRADGVVQPGTTVRLGLRDWQVHAAPGHDPHSVVLFEPQRRLLISADALWERGFGVVFPELEGEQAFAEVEATLEVIEQLQPEWVLPGHGGMFSDVAGALAVARKRLADFQADPQRHAQYAAKVLLKYKLLEWQQASCQQVQDWCASTPLMQQMRQRYFADQDPAAWVLALLQALAAARAVVWEGDQVRNVD</sequence>
<accession>A0A939KE62</accession>
<dbReference type="Pfam" id="PF00753">
    <property type="entry name" value="Lactamase_B"/>
    <property type="match status" value="1"/>
</dbReference>
<evidence type="ECO:0000259" key="2">
    <source>
        <dbReference type="SMART" id="SM00849"/>
    </source>
</evidence>
<gene>
    <name evidence="3" type="ORF">J1777_11115</name>
</gene>
<dbReference type="PANTHER" id="PTHR42951">
    <property type="entry name" value="METALLO-BETA-LACTAMASE DOMAIN-CONTAINING"/>
    <property type="match status" value="1"/>
</dbReference>
<dbReference type="SUPFAM" id="SSF56281">
    <property type="entry name" value="Metallo-hydrolase/oxidoreductase"/>
    <property type="match status" value="1"/>
</dbReference>
<dbReference type="PANTHER" id="PTHR42951:SF4">
    <property type="entry name" value="ACYL-COENZYME A THIOESTERASE MBLAC2"/>
    <property type="match status" value="1"/>
</dbReference>
<evidence type="ECO:0000256" key="1">
    <source>
        <dbReference type="ARBA" id="ARBA00005250"/>
    </source>
</evidence>
<dbReference type="Gene3D" id="3.60.15.10">
    <property type="entry name" value="Ribonuclease Z/Hydroxyacylglutathione hydrolase-like"/>
    <property type="match status" value="1"/>
</dbReference>
<protein>
    <submittedName>
        <fullName evidence="3">MBL fold metallo-hydrolase</fullName>
    </submittedName>
</protein>
<evidence type="ECO:0000313" key="4">
    <source>
        <dbReference type="Proteomes" id="UP000664731"/>
    </source>
</evidence>
<comment type="caution">
    <text evidence="3">The sequence shown here is derived from an EMBL/GenBank/DDBJ whole genome shotgun (WGS) entry which is preliminary data.</text>
</comment>
<dbReference type="Proteomes" id="UP000664731">
    <property type="component" value="Unassembled WGS sequence"/>
</dbReference>
<dbReference type="AlphaFoldDB" id="A0A939KE62"/>
<dbReference type="InterPro" id="IPR050855">
    <property type="entry name" value="NDM-1-like"/>
</dbReference>
<proteinExistence type="inferred from homology"/>
<dbReference type="GO" id="GO:0017001">
    <property type="term" value="P:antibiotic catabolic process"/>
    <property type="evidence" value="ECO:0007669"/>
    <property type="project" value="UniProtKB-ARBA"/>
</dbReference>
<keyword evidence="4" id="KW-1185">Reference proteome</keyword>
<dbReference type="CDD" id="cd06262">
    <property type="entry name" value="metallo-hydrolase-like_MBL-fold"/>
    <property type="match status" value="1"/>
</dbReference>
<reference evidence="3" key="1">
    <citation type="submission" date="2021-03" db="EMBL/GenBank/DDBJ databases">
        <title>Comamonas denitrificans.</title>
        <authorList>
            <person name="Finster K."/>
        </authorList>
    </citation>
    <scope>NUCLEOTIDE SEQUENCE</scope>
    <source>
        <strain evidence="3">MM2021_4</strain>
    </source>
</reference>